<dbReference type="EMBL" id="JAWCUD010000011">
    <property type="protein sequence ID" value="MDU0204879.1"/>
    <property type="molecule type" value="Genomic_DNA"/>
</dbReference>
<sequence>MKLKAIRGLANYATETEIEKIMEHFLKLLMKRPENTPYNYQEYEFIHSACGLPYLIKKYGYSCFETRGETV</sequence>
<name>A0ABU3RLI9_9BACL</name>
<reference evidence="1 2" key="1">
    <citation type="submission" date="2023-10" db="EMBL/GenBank/DDBJ databases">
        <title>Paenibacillus strain PFR10 Genome sequencing and assembly.</title>
        <authorList>
            <person name="Kim I."/>
        </authorList>
    </citation>
    <scope>NUCLEOTIDE SEQUENCE [LARGE SCALE GENOMIC DNA]</scope>
    <source>
        <strain evidence="1 2">PFR10</strain>
    </source>
</reference>
<keyword evidence="2" id="KW-1185">Reference proteome</keyword>
<gene>
    <name evidence="1" type="ORF">RQP52_27740</name>
</gene>
<comment type="caution">
    <text evidence="1">The sequence shown here is derived from an EMBL/GenBank/DDBJ whole genome shotgun (WGS) entry which is preliminary data.</text>
</comment>
<accession>A0ABU3RLI9</accession>
<evidence type="ECO:0000313" key="1">
    <source>
        <dbReference type="EMBL" id="MDU0204879.1"/>
    </source>
</evidence>
<dbReference type="Proteomes" id="UP001260980">
    <property type="component" value="Unassembled WGS sequence"/>
</dbReference>
<proteinExistence type="predicted"/>
<organism evidence="1 2">
    <name type="scientific">Paenibacillus violae</name>
    <dbReference type="NCBI Taxonomy" id="3077234"/>
    <lineage>
        <taxon>Bacteria</taxon>
        <taxon>Bacillati</taxon>
        <taxon>Bacillota</taxon>
        <taxon>Bacilli</taxon>
        <taxon>Bacillales</taxon>
        <taxon>Paenibacillaceae</taxon>
        <taxon>Paenibacillus</taxon>
    </lineage>
</organism>
<protein>
    <submittedName>
        <fullName evidence="1">Uncharacterized protein</fullName>
    </submittedName>
</protein>
<evidence type="ECO:0000313" key="2">
    <source>
        <dbReference type="Proteomes" id="UP001260980"/>
    </source>
</evidence>